<dbReference type="EMBL" id="AUZY01007023">
    <property type="protein sequence ID" value="EQD51865.1"/>
    <property type="molecule type" value="Genomic_DNA"/>
</dbReference>
<dbReference type="InterPro" id="IPR048933">
    <property type="entry name" value="B_lactamase-like_C"/>
</dbReference>
<reference evidence="2" key="1">
    <citation type="submission" date="2013-08" db="EMBL/GenBank/DDBJ databases">
        <authorList>
            <person name="Mendez C."/>
            <person name="Richter M."/>
            <person name="Ferrer M."/>
            <person name="Sanchez J."/>
        </authorList>
    </citation>
    <scope>NUCLEOTIDE SEQUENCE</scope>
</reference>
<comment type="caution">
    <text evidence="2">The sequence shown here is derived from an EMBL/GenBank/DDBJ whole genome shotgun (WGS) entry which is preliminary data.</text>
</comment>
<name>T1BC89_9ZZZZ</name>
<dbReference type="Pfam" id="PF21221">
    <property type="entry name" value="B_lactamase-like_C"/>
    <property type="match status" value="1"/>
</dbReference>
<dbReference type="SUPFAM" id="SSF56281">
    <property type="entry name" value="Metallo-hydrolase/oxidoreductase"/>
    <property type="match status" value="1"/>
</dbReference>
<dbReference type="PANTHER" id="PTHR23131">
    <property type="entry name" value="ENDORIBONUCLEASE LACTB2"/>
    <property type="match status" value="1"/>
</dbReference>
<dbReference type="AlphaFoldDB" id="T1BC89"/>
<evidence type="ECO:0000313" key="2">
    <source>
        <dbReference type="EMBL" id="EQD51865.1"/>
    </source>
</evidence>
<evidence type="ECO:0000259" key="1">
    <source>
        <dbReference type="SMART" id="SM00849"/>
    </source>
</evidence>
<feature type="domain" description="Metallo-beta-lactamase" evidence="1">
    <location>
        <begin position="36"/>
        <end position="251"/>
    </location>
</feature>
<organism evidence="2">
    <name type="scientific">mine drainage metagenome</name>
    <dbReference type="NCBI Taxonomy" id="410659"/>
    <lineage>
        <taxon>unclassified sequences</taxon>
        <taxon>metagenomes</taxon>
        <taxon>ecological metagenomes</taxon>
    </lineage>
</organism>
<proteinExistence type="predicted"/>
<sequence>MPITVLDVEPPEPGVPQEIEPGLYWIRMPLALALNHVNLWLIHDGKMLSIIDTGMDTEATRAAWSTLLEGRFAGVPVRRIIATHLHPDHVGLAHWLCERCQAPLVMTLGEYLSARLIQGRVAPADPASIRSFYGEHGGGKRELDALEGRARFYVETVPDLPLAFERLEEGQRIRMGGLWEIWIGGGHSPEHAAFWSLERNVFIGGDLLLPRISSNISVFSLEPVGDPLAAYLRTLRRLRDLPDGALVLPSHGRPFRGARFRVAELLVHHGERLERLLEALSGVSRTAAELIPVLFERKLDRHEIGFAFGETLAHLNRLWLSGSIERVVEPGRIRFRAPVTTLEERQRAAQLALEQSGTAEC</sequence>
<dbReference type="Gene3D" id="1.10.10.10">
    <property type="entry name" value="Winged helix-like DNA-binding domain superfamily/Winged helix DNA-binding domain"/>
    <property type="match status" value="1"/>
</dbReference>
<dbReference type="InterPro" id="IPR036388">
    <property type="entry name" value="WH-like_DNA-bd_sf"/>
</dbReference>
<dbReference type="InterPro" id="IPR050662">
    <property type="entry name" value="Sec-metab_biosynth-thioest"/>
</dbReference>
<accession>T1BC89</accession>
<dbReference type="Pfam" id="PF00753">
    <property type="entry name" value="Lactamase_B"/>
    <property type="match status" value="1"/>
</dbReference>
<dbReference type="SMART" id="SM00849">
    <property type="entry name" value="Lactamase_B"/>
    <property type="match status" value="1"/>
</dbReference>
<reference evidence="2" key="2">
    <citation type="journal article" date="2014" name="ISME J.">
        <title>Microbial stratification in low pH oxic and suboxic macroscopic growths along an acid mine drainage.</title>
        <authorList>
            <person name="Mendez-Garcia C."/>
            <person name="Mesa V."/>
            <person name="Sprenger R.R."/>
            <person name="Richter M."/>
            <person name="Diez M.S."/>
            <person name="Solano J."/>
            <person name="Bargiela R."/>
            <person name="Golyshina O.V."/>
            <person name="Manteca A."/>
            <person name="Ramos J.L."/>
            <person name="Gallego J.R."/>
            <person name="Llorente I."/>
            <person name="Martins Dos Santos V.A."/>
            <person name="Jensen O.N."/>
            <person name="Pelaez A.I."/>
            <person name="Sanchez J."/>
            <person name="Ferrer M."/>
        </authorList>
    </citation>
    <scope>NUCLEOTIDE SEQUENCE</scope>
</reference>
<dbReference type="PANTHER" id="PTHR23131:SF4">
    <property type="entry name" value="METALLO-BETA-LACTAMASE SUPERFAMILY POTEIN"/>
    <property type="match status" value="1"/>
</dbReference>
<gene>
    <name evidence="2" type="ORF">B1B_10835</name>
</gene>
<protein>
    <submittedName>
        <fullName evidence="2">Metallo-beta-lactamase family protein</fullName>
    </submittedName>
</protein>
<dbReference type="InterPro" id="IPR036866">
    <property type="entry name" value="RibonucZ/Hydroxyglut_hydro"/>
</dbReference>
<dbReference type="Gene3D" id="3.60.15.10">
    <property type="entry name" value="Ribonuclease Z/Hydroxyacylglutathione hydrolase-like"/>
    <property type="match status" value="1"/>
</dbReference>
<dbReference type="InterPro" id="IPR001279">
    <property type="entry name" value="Metallo-B-lactamas"/>
</dbReference>